<dbReference type="CDD" id="cd00118">
    <property type="entry name" value="LysM"/>
    <property type="match status" value="2"/>
</dbReference>
<dbReference type="RefSeq" id="WP_313981393.1">
    <property type="nucleotide sequence ID" value="NZ_JASJOS010000007.1"/>
</dbReference>
<dbReference type="EMBL" id="JASJOS010000007">
    <property type="protein sequence ID" value="MDJ1482367.1"/>
    <property type="molecule type" value="Genomic_DNA"/>
</dbReference>
<dbReference type="InterPro" id="IPR036457">
    <property type="entry name" value="PPM-type-like_dom_sf"/>
</dbReference>
<dbReference type="PROSITE" id="PS51782">
    <property type="entry name" value="LYSM"/>
    <property type="match status" value="2"/>
</dbReference>
<dbReference type="InterPro" id="IPR001932">
    <property type="entry name" value="PPM-type_phosphatase-like_dom"/>
</dbReference>
<evidence type="ECO:0000256" key="1">
    <source>
        <dbReference type="SAM" id="MobiDB-lite"/>
    </source>
</evidence>
<dbReference type="SMART" id="SM00257">
    <property type="entry name" value="LysM"/>
    <property type="match status" value="2"/>
</dbReference>
<feature type="region of interest" description="Disordered" evidence="1">
    <location>
        <begin position="357"/>
        <end position="435"/>
    </location>
</feature>
<reference evidence="4" key="1">
    <citation type="submission" date="2023-05" db="EMBL/GenBank/DDBJ databases">
        <authorList>
            <person name="Zhang X."/>
        </authorList>
    </citation>
    <scope>NUCLEOTIDE SEQUENCE</scope>
    <source>
        <strain evidence="4">YF14B1</strain>
    </source>
</reference>
<organism evidence="4 5">
    <name type="scientific">Xanthocytophaga flava</name>
    <dbReference type="NCBI Taxonomy" id="3048013"/>
    <lineage>
        <taxon>Bacteria</taxon>
        <taxon>Pseudomonadati</taxon>
        <taxon>Bacteroidota</taxon>
        <taxon>Cytophagia</taxon>
        <taxon>Cytophagales</taxon>
        <taxon>Rhodocytophagaceae</taxon>
        <taxon>Xanthocytophaga</taxon>
    </lineage>
</organism>
<feature type="compositionally biased region" description="Basic and acidic residues" evidence="1">
    <location>
        <begin position="400"/>
        <end position="428"/>
    </location>
</feature>
<evidence type="ECO:0000259" key="2">
    <source>
        <dbReference type="PROSITE" id="PS51746"/>
    </source>
</evidence>
<dbReference type="NCBIfam" id="NF033484">
    <property type="entry name" value="Stp1_PP2C_phos"/>
    <property type="match status" value="1"/>
</dbReference>
<protein>
    <submittedName>
        <fullName evidence="4">Stp1/IreP family PP2C-type Ser/Thr phosphatase</fullName>
    </submittedName>
</protein>
<dbReference type="Gene3D" id="3.60.40.10">
    <property type="entry name" value="PPM-type phosphatase domain"/>
    <property type="match status" value="1"/>
</dbReference>
<feature type="compositionally biased region" description="Polar residues" evidence="1">
    <location>
        <begin position="270"/>
        <end position="311"/>
    </location>
</feature>
<dbReference type="Proteomes" id="UP001241110">
    <property type="component" value="Unassembled WGS sequence"/>
</dbReference>
<dbReference type="PANTHER" id="PTHR33734:SF22">
    <property type="entry name" value="MEMBRANE-BOUND LYTIC MUREIN TRANSGLYCOSYLASE D"/>
    <property type="match status" value="1"/>
</dbReference>
<dbReference type="Pfam" id="PF01476">
    <property type="entry name" value="LysM"/>
    <property type="match status" value="2"/>
</dbReference>
<dbReference type="SUPFAM" id="SSF81606">
    <property type="entry name" value="PP2C-like"/>
    <property type="match status" value="1"/>
</dbReference>
<comment type="caution">
    <text evidence="4">The sequence shown here is derived from an EMBL/GenBank/DDBJ whole genome shotgun (WGS) entry which is preliminary data.</text>
</comment>
<dbReference type="AlphaFoldDB" id="A0AAE3QN14"/>
<dbReference type="SMART" id="SM00331">
    <property type="entry name" value="PP2C_SIG"/>
    <property type="match status" value="1"/>
</dbReference>
<accession>A0AAE3QN14</accession>
<evidence type="ECO:0000313" key="4">
    <source>
        <dbReference type="EMBL" id="MDJ1482367.1"/>
    </source>
</evidence>
<name>A0AAE3QN14_9BACT</name>
<evidence type="ECO:0000313" key="5">
    <source>
        <dbReference type="Proteomes" id="UP001241110"/>
    </source>
</evidence>
<dbReference type="Gene3D" id="3.10.350.10">
    <property type="entry name" value="LysM domain"/>
    <property type="match status" value="2"/>
</dbReference>
<dbReference type="SUPFAM" id="SSF54106">
    <property type="entry name" value="LysM domain"/>
    <property type="match status" value="2"/>
</dbReference>
<dbReference type="SMART" id="SM00332">
    <property type="entry name" value="PP2Cc"/>
    <property type="match status" value="1"/>
</dbReference>
<dbReference type="InterPro" id="IPR036779">
    <property type="entry name" value="LysM_dom_sf"/>
</dbReference>
<feature type="region of interest" description="Disordered" evidence="1">
    <location>
        <begin position="267"/>
        <end position="318"/>
    </location>
</feature>
<proteinExistence type="predicted"/>
<feature type="compositionally biased region" description="Low complexity" evidence="1">
    <location>
        <begin position="363"/>
        <end position="373"/>
    </location>
</feature>
<dbReference type="CDD" id="cd00143">
    <property type="entry name" value="PP2Cc"/>
    <property type="match status" value="1"/>
</dbReference>
<evidence type="ECO:0000259" key="3">
    <source>
        <dbReference type="PROSITE" id="PS51782"/>
    </source>
</evidence>
<dbReference type="PANTHER" id="PTHR33734">
    <property type="entry name" value="LYSM DOMAIN-CONTAINING GPI-ANCHORED PROTEIN 2"/>
    <property type="match status" value="1"/>
</dbReference>
<dbReference type="Pfam" id="PF13672">
    <property type="entry name" value="PP2C_2"/>
    <property type="match status" value="1"/>
</dbReference>
<dbReference type="InterPro" id="IPR018392">
    <property type="entry name" value="LysM"/>
</dbReference>
<feature type="domain" description="LysM" evidence="3">
    <location>
        <begin position="441"/>
        <end position="487"/>
    </location>
</feature>
<dbReference type="PROSITE" id="PS51746">
    <property type="entry name" value="PPM_2"/>
    <property type="match status" value="1"/>
</dbReference>
<gene>
    <name evidence="4" type="ORF">QNI16_17815</name>
</gene>
<sequence length="541" mass="59405">MTQPEFEASSYTDIGKVRQTNEDYYGHYRTVNGEVFVICDGMGGHLGGATAARMASESIRVFFDHQRYENPIEALRQAFMYANSKVFAASQQSPELEGMGTTCVVMLVRDGVVYYAHIGDSRLYRFTHGRLLRLTKDHTYVQQLVDRGEITLLEVLSHPRRHELTQALGIDQDIDVEIGQLVQPNPGDIFMLCSDGLSGIITDDGISQVLSQSVSVDHKAKQLVEMANNASGADNITVQVIGFQAQAEPVVTEPLITPPLNVFDFPSTPTPTKSEISESYETPRQNTYAKETASYQTESTETKPNPNQTISEEPVKKTSSRPDLALILLCGLAAITIGLFIAGWKYISSDPVESSELNTVQANTETGATNTDTEATEEEGTEEKEIPDVTAEPKPVSTPIKKEEPKKEEPKKEEPKTNAEKPKAEETPKTTVSIPAGGATITHTVKAGETFRGIANRYNLKYETLKSLNPQIKDVDKDIKSDVTKLKVKVKAEHVVGAGDILSVVSKKYGVSKSLIMAANKKTADRTERGEKLVIPLPEKQ</sequence>
<feature type="domain" description="PPM-type phosphatase" evidence="2">
    <location>
        <begin position="7"/>
        <end position="243"/>
    </location>
</feature>
<feature type="domain" description="LysM" evidence="3">
    <location>
        <begin position="492"/>
        <end position="535"/>
    </location>
</feature>